<dbReference type="Proteomes" id="UP001195769">
    <property type="component" value="Unassembled WGS sequence"/>
</dbReference>
<feature type="non-terminal residue" evidence="1">
    <location>
        <position position="1"/>
    </location>
</feature>
<dbReference type="AlphaFoldDB" id="A0AAD4DQC2"/>
<accession>A0AAD4DQC2</accession>
<sequence length="108" mass="12299">NNFNLEGVFDFNFRDALRVEIRQLSKDVSPAQKVVVEEKRQKLAARITKFHEVADAMMEGIEVNAGTEHTDDIRFCGPDVEEHGWEGAHLEEVLDEEAPAEAMCIWMP</sequence>
<gene>
    <name evidence="1" type="ORF">F5891DRAFT_922004</name>
</gene>
<dbReference type="RefSeq" id="XP_041217483.1">
    <property type="nucleotide sequence ID" value="XM_041373799.1"/>
</dbReference>
<dbReference type="EMBL" id="JABBWK010000156">
    <property type="protein sequence ID" value="KAG1889622.1"/>
    <property type="molecule type" value="Genomic_DNA"/>
</dbReference>
<name>A0AAD4DQC2_9AGAM</name>
<evidence type="ECO:0000313" key="1">
    <source>
        <dbReference type="EMBL" id="KAG1889622.1"/>
    </source>
</evidence>
<proteinExistence type="predicted"/>
<organism evidence="1 2">
    <name type="scientific">Suillus fuscotomentosus</name>
    <dbReference type="NCBI Taxonomy" id="1912939"/>
    <lineage>
        <taxon>Eukaryota</taxon>
        <taxon>Fungi</taxon>
        <taxon>Dikarya</taxon>
        <taxon>Basidiomycota</taxon>
        <taxon>Agaricomycotina</taxon>
        <taxon>Agaricomycetes</taxon>
        <taxon>Agaricomycetidae</taxon>
        <taxon>Boletales</taxon>
        <taxon>Suillineae</taxon>
        <taxon>Suillaceae</taxon>
        <taxon>Suillus</taxon>
    </lineage>
</organism>
<comment type="caution">
    <text evidence="1">The sequence shown here is derived from an EMBL/GenBank/DDBJ whole genome shotgun (WGS) entry which is preliminary data.</text>
</comment>
<evidence type="ECO:0000313" key="2">
    <source>
        <dbReference type="Proteomes" id="UP001195769"/>
    </source>
</evidence>
<feature type="non-terminal residue" evidence="1">
    <location>
        <position position="108"/>
    </location>
</feature>
<dbReference type="GeneID" id="64668097"/>
<protein>
    <submittedName>
        <fullName evidence="1">Uncharacterized protein</fullName>
    </submittedName>
</protein>
<reference evidence="1" key="1">
    <citation type="journal article" date="2020" name="New Phytol.">
        <title>Comparative genomics reveals dynamic genome evolution in host specialist ectomycorrhizal fungi.</title>
        <authorList>
            <person name="Lofgren L.A."/>
            <person name="Nguyen N.H."/>
            <person name="Vilgalys R."/>
            <person name="Ruytinx J."/>
            <person name="Liao H.L."/>
            <person name="Branco S."/>
            <person name="Kuo A."/>
            <person name="LaButti K."/>
            <person name="Lipzen A."/>
            <person name="Andreopoulos W."/>
            <person name="Pangilinan J."/>
            <person name="Riley R."/>
            <person name="Hundley H."/>
            <person name="Na H."/>
            <person name="Barry K."/>
            <person name="Grigoriev I.V."/>
            <person name="Stajich J.E."/>
            <person name="Kennedy P.G."/>
        </authorList>
    </citation>
    <scope>NUCLEOTIDE SEQUENCE</scope>
    <source>
        <strain evidence="1">FC203</strain>
    </source>
</reference>
<keyword evidence="2" id="KW-1185">Reference proteome</keyword>